<dbReference type="PANTHER" id="PTHR23522:SF10">
    <property type="entry name" value="3-PHENYLPROPIONIC ACID TRANSPORTER-RELATED"/>
    <property type="match status" value="1"/>
</dbReference>
<feature type="transmembrane region" description="Helical" evidence="8">
    <location>
        <begin position="157"/>
        <end position="175"/>
    </location>
</feature>
<dbReference type="PANTHER" id="PTHR23522">
    <property type="entry name" value="BLL5896 PROTEIN"/>
    <property type="match status" value="1"/>
</dbReference>
<dbReference type="STRING" id="582402.Hbal_0489"/>
<dbReference type="InterPro" id="IPR024989">
    <property type="entry name" value="MFS_assoc_dom"/>
</dbReference>
<feature type="transmembrane region" description="Helical" evidence="8">
    <location>
        <begin position="294"/>
        <end position="316"/>
    </location>
</feature>
<keyword evidence="4" id="KW-0997">Cell inner membrane</keyword>
<keyword evidence="3" id="KW-1003">Cell membrane</keyword>
<comment type="subcellular location">
    <subcellularLocation>
        <location evidence="1">Cell inner membrane</location>
        <topology evidence="1">Multi-pass membrane protein</topology>
    </subcellularLocation>
</comment>
<feature type="transmembrane region" description="Helical" evidence="8">
    <location>
        <begin position="7"/>
        <end position="28"/>
    </location>
</feature>
<feature type="transmembrane region" description="Helical" evidence="8">
    <location>
        <begin position="69"/>
        <end position="85"/>
    </location>
</feature>
<dbReference type="Proteomes" id="UP000002745">
    <property type="component" value="Chromosome"/>
</dbReference>
<gene>
    <name evidence="10" type="ordered locus">Hbal_0489</name>
</gene>
<dbReference type="InterPro" id="IPR036259">
    <property type="entry name" value="MFS_trans_sf"/>
</dbReference>
<feature type="transmembrane region" description="Helical" evidence="8">
    <location>
        <begin position="132"/>
        <end position="151"/>
    </location>
</feature>
<dbReference type="OrthoDB" id="9150135at2"/>
<organism evidence="10 11">
    <name type="scientific">Hirschia baltica (strain ATCC 49814 / DSM 5838 / IFAM 1418)</name>
    <dbReference type="NCBI Taxonomy" id="582402"/>
    <lineage>
        <taxon>Bacteria</taxon>
        <taxon>Pseudomonadati</taxon>
        <taxon>Pseudomonadota</taxon>
        <taxon>Alphaproteobacteria</taxon>
        <taxon>Hyphomonadales</taxon>
        <taxon>Hyphomonadaceae</taxon>
        <taxon>Hirschia</taxon>
    </lineage>
</organism>
<dbReference type="GO" id="GO:0030395">
    <property type="term" value="F:lactose binding"/>
    <property type="evidence" value="ECO:0007669"/>
    <property type="project" value="TreeGrafter"/>
</dbReference>
<dbReference type="GO" id="GO:0015528">
    <property type="term" value="F:lactose:proton symporter activity"/>
    <property type="evidence" value="ECO:0007669"/>
    <property type="project" value="TreeGrafter"/>
</dbReference>
<keyword evidence="5 8" id="KW-0812">Transmembrane</keyword>
<evidence type="ECO:0000256" key="4">
    <source>
        <dbReference type="ARBA" id="ARBA00022519"/>
    </source>
</evidence>
<evidence type="ECO:0000259" key="9">
    <source>
        <dbReference type="Pfam" id="PF12832"/>
    </source>
</evidence>
<keyword evidence="2" id="KW-0813">Transport</keyword>
<dbReference type="RefSeq" id="WP_015826341.1">
    <property type="nucleotide sequence ID" value="NC_012982.1"/>
</dbReference>
<dbReference type="GO" id="GO:0005886">
    <property type="term" value="C:plasma membrane"/>
    <property type="evidence" value="ECO:0007669"/>
    <property type="project" value="UniProtKB-SubCell"/>
</dbReference>
<evidence type="ECO:0000256" key="1">
    <source>
        <dbReference type="ARBA" id="ARBA00004429"/>
    </source>
</evidence>
<dbReference type="InterPro" id="IPR026032">
    <property type="entry name" value="HcaT-like"/>
</dbReference>
<name>C6XN21_HIRBI</name>
<evidence type="ECO:0000313" key="10">
    <source>
        <dbReference type="EMBL" id="ACT58191.1"/>
    </source>
</evidence>
<dbReference type="PIRSF" id="PIRSF004925">
    <property type="entry name" value="HcaT"/>
    <property type="match status" value="1"/>
</dbReference>
<evidence type="ECO:0000256" key="2">
    <source>
        <dbReference type="ARBA" id="ARBA00022448"/>
    </source>
</evidence>
<evidence type="ECO:0000256" key="6">
    <source>
        <dbReference type="ARBA" id="ARBA00022989"/>
    </source>
</evidence>
<feature type="transmembrane region" description="Helical" evidence="8">
    <location>
        <begin position="91"/>
        <end position="111"/>
    </location>
</feature>
<keyword evidence="7 8" id="KW-0472">Membrane</keyword>
<sequence length="386" mass="41410">MSNAWRATAYLSLFYFIFGLQLPYLPVWLETARGLDGPQISFVLFGALLARVIVGPVISGWADARTAKIASVLMAAGAGFGYFVLNLTFDPILLAIVGFFLMSIVHAIIPLGESSLLLVAGESRPSFGQGRALASLSFVFGVFSGGFLIQYVGVSSLVPVITCLFVGLMLIGWLVPSIPLGESGTEAGLWSRMARGIRLYRRPTLYLLLISASCIQAAHAFYYGFSTVIWEKQGFSGTEISFLWVTGVLLEIAFLAFASKFPAWVTPQRLVLIGAIGAVLRWVSYGFAPDLLSAFILQNLHALTFAATFIGGVRMVHSEVAKQDQTLALSLLAAIAGAMTGAAGVLSGYLYEGIGVRGYWAMAALAAIGGLFACLMMLRISTRLER</sequence>
<evidence type="ECO:0000256" key="8">
    <source>
        <dbReference type="SAM" id="Phobius"/>
    </source>
</evidence>
<keyword evidence="6 8" id="KW-1133">Transmembrane helix</keyword>
<dbReference type="eggNOG" id="COG2814">
    <property type="taxonomic scope" value="Bacteria"/>
</dbReference>
<reference evidence="11" key="1">
    <citation type="journal article" date="2011" name="J. Bacteriol.">
        <title>Genome sequences of eight morphologically diverse alphaproteobacteria.</title>
        <authorList>
            <consortium name="US DOE Joint Genome Institute"/>
            <person name="Brown P.J."/>
            <person name="Kysela D.T."/>
            <person name="Buechlein A."/>
            <person name="Hemmerich C."/>
            <person name="Brun Y.V."/>
        </authorList>
    </citation>
    <scope>NUCLEOTIDE SEQUENCE [LARGE SCALE GENOMIC DNA]</scope>
    <source>
        <strain evidence="11">ATCC 49814 / DSM 5838 / IFAM 1418</strain>
    </source>
</reference>
<protein>
    <submittedName>
        <fullName evidence="10">Major facilitator superfamily MFS_1</fullName>
    </submittedName>
</protein>
<proteinExistence type="predicted"/>
<feature type="domain" description="Major facilitator superfamily associated" evidence="9">
    <location>
        <begin position="10"/>
        <end position="358"/>
    </location>
</feature>
<feature type="transmembrane region" description="Helical" evidence="8">
    <location>
        <begin position="328"/>
        <end position="351"/>
    </location>
</feature>
<dbReference type="HOGENOM" id="CLU_013133_6_0_5"/>
<dbReference type="KEGG" id="hba:Hbal_0489"/>
<dbReference type="EMBL" id="CP001678">
    <property type="protein sequence ID" value="ACT58191.1"/>
    <property type="molecule type" value="Genomic_DNA"/>
</dbReference>
<dbReference type="AlphaFoldDB" id="C6XN21"/>
<dbReference type="Pfam" id="PF12832">
    <property type="entry name" value="MFS_1_like"/>
    <property type="match status" value="1"/>
</dbReference>
<dbReference type="Gene3D" id="1.20.1250.20">
    <property type="entry name" value="MFS general substrate transporter like domains"/>
    <property type="match status" value="2"/>
</dbReference>
<keyword evidence="11" id="KW-1185">Reference proteome</keyword>
<feature type="transmembrane region" description="Helical" evidence="8">
    <location>
        <begin position="205"/>
        <end position="225"/>
    </location>
</feature>
<evidence type="ECO:0000256" key="3">
    <source>
        <dbReference type="ARBA" id="ARBA00022475"/>
    </source>
</evidence>
<feature type="transmembrane region" description="Helical" evidence="8">
    <location>
        <begin position="270"/>
        <end position="288"/>
    </location>
</feature>
<feature type="transmembrane region" description="Helical" evidence="8">
    <location>
        <begin position="240"/>
        <end position="258"/>
    </location>
</feature>
<evidence type="ECO:0000256" key="7">
    <source>
        <dbReference type="ARBA" id="ARBA00023136"/>
    </source>
</evidence>
<dbReference type="NCBIfam" id="NF037955">
    <property type="entry name" value="mfs"/>
    <property type="match status" value="1"/>
</dbReference>
<accession>C6XN21</accession>
<feature type="transmembrane region" description="Helical" evidence="8">
    <location>
        <begin position="357"/>
        <end position="378"/>
    </location>
</feature>
<feature type="transmembrane region" description="Helical" evidence="8">
    <location>
        <begin position="40"/>
        <end position="62"/>
    </location>
</feature>
<evidence type="ECO:0000256" key="5">
    <source>
        <dbReference type="ARBA" id="ARBA00022692"/>
    </source>
</evidence>
<evidence type="ECO:0000313" key="11">
    <source>
        <dbReference type="Proteomes" id="UP000002745"/>
    </source>
</evidence>
<dbReference type="SUPFAM" id="SSF103473">
    <property type="entry name" value="MFS general substrate transporter"/>
    <property type="match status" value="1"/>
</dbReference>